<dbReference type="RefSeq" id="XP_012937855.1">
    <property type="nucleotide sequence ID" value="XM_013082401.2"/>
</dbReference>
<feature type="signal peptide" evidence="1">
    <location>
        <begin position="1"/>
        <end position="21"/>
    </location>
</feature>
<organism evidence="2 3">
    <name type="scientific">Aplysia californica</name>
    <name type="common">California sea hare</name>
    <dbReference type="NCBI Taxonomy" id="6500"/>
    <lineage>
        <taxon>Eukaryota</taxon>
        <taxon>Metazoa</taxon>
        <taxon>Spiralia</taxon>
        <taxon>Lophotrochozoa</taxon>
        <taxon>Mollusca</taxon>
        <taxon>Gastropoda</taxon>
        <taxon>Heterobranchia</taxon>
        <taxon>Euthyneura</taxon>
        <taxon>Tectipleura</taxon>
        <taxon>Aplysiida</taxon>
        <taxon>Aplysioidea</taxon>
        <taxon>Aplysiidae</taxon>
        <taxon>Aplysia</taxon>
    </lineage>
</organism>
<feature type="chain" id="PRO_5047394342" evidence="1">
    <location>
        <begin position="22"/>
        <end position="663"/>
    </location>
</feature>
<evidence type="ECO:0000313" key="2">
    <source>
        <dbReference type="Proteomes" id="UP000694888"/>
    </source>
</evidence>
<sequence length="663" mass="77526">MSLQPAFLLLFLGVLCVIVHADDHTRLVLLERDFFSWRLYDRPEFASNIGHYRNSDRLEHFSLDMMTARLEKAKDYLDTLHSIDKKKLSKRDKFDYTILEDMLESYVEGYKWSKWNYINPLSWLEGNQRDPVFFVDSTPFDNRGDFENYLARLNEMPRLFDEYITLFDEAISLGRTSNILSVNRVPMQIEYILQHEIEHSVYFSPFLDYLDHFNHSIPAKVRSLIKKRGKEAIGRLYNAYDKLKKYLEGIYMPQTRLGIGVGSLQGGKEYYQACLKWYLSLDMTPEEVHKLGLREVDRVVKEMRTIMDRQGYSGYAIRDYFAEINKKEGMMIKTESEILKGYEEIIYSRIDPTLNKYFRDHPGLPIKVEPMPSDGSRGQYISGTPDGIRPALFYANTFRDVPAYTMMSLAMHESNPGHHLQVSYAVTADLPDFRRNLEYTEKFRVPFAFPSYTAYMEGWALYAESLGVENHLYKDDYELMGYYDSEIFRACRLVVDSGIHAFNWTKERAVQFFRDHTSESKEGLEVEIDRYITWPGQAVAYKVGELKIKELRERAQQQLGEYFDVRDFHMVVLENGAVPLHILEAEVLEWIENHNKDQEFDPEDCDCPTAPRGKARCHRSTATRKASFSDPKNNNAVVSFQPSKLNIFGILCLVLSFLFHWNS</sequence>
<protein>
    <submittedName>
        <fullName evidence="3">Uncharacterized protein LOC101860325</fullName>
    </submittedName>
</protein>
<proteinExistence type="predicted"/>
<dbReference type="InterPro" id="IPR010281">
    <property type="entry name" value="DUF885"/>
</dbReference>
<dbReference type="PANTHER" id="PTHR33361:SF2">
    <property type="entry name" value="DUF885 DOMAIN-CONTAINING PROTEIN"/>
    <property type="match status" value="1"/>
</dbReference>
<keyword evidence="2" id="KW-1185">Reference proteome</keyword>
<evidence type="ECO:0000313" key="3">
    <source>
        <dbReference type="RefSeq" id="XP_012937855.1"/>
    </source>
</evidence>
<dbReference type="Proteomes" id="UP000694888">
    <property type="component" value="Unplaced"/>
</dbReference>
<name>A0ABM0ZZP6_APLCA</name>
<accession>A0ABM0ZZP6</accession>
<dbReference type="PANTHER" id="PTHR33361">
    <property type="entry name" value="GLR0591 PROTEIN"/>
    <property type="match status" value="1"/>
</dbReference>
<dbReference type="Pfam" id="PF05960">
    <property type="entry name" value="DUF885"/>
    <property type="match status" value="1"/>
</dbReference>
<evidence type="ECO:0000256" key="1">
    <source>
        <dbReference type="SAM" id="SignalP"/>
    </source>
</evidence>
<keyword evidence="1" id="KW-0732">Signal</keyword>
<gene>
    <name evidence="3" type="primary">LOC101860325</name>
</gene>
<dbReference type="GeneID" id="101860325"/>
<reference evidence="3" key="1">
    <citation type="submission" date="2025-08" db="UniProtKB">
        <authorList>
            <consortium name="RefSeq"/>
        </authorList>
    </citation>
    <scope>IDENTIFICATION</scope>
</reference>